<dbReference type="NCBIfam" id="TIGR04057">
    <property type="entry name" value="SusC_RagA_signa"/>
    <property type="match status" value="1"/>
</dbReference>
<name>A0A6I6JSQ8_9BACT</name>
<dbReference type="InterPro" id="IPR023996">
    <property type="entry name" value="TonB-dep_OMP_SusC/RagA"/>
</dbReference>
<evidence type="ECO:0000256" key="3">
    <source>
        <dbReference type="ARBA" id="ARBA00022452"/>
    </source>
</evidence>
<feature type="chain" id="PRO_5026277938" evidence="8">
    <location>
        <begin position="21"/>
        <end position="1011"/>
    </location>
</feature>
<evidence type="ECO:0000256" key="5">
    <source>
        <dbReference type="ARBA" id="ARBA00023136"/>
    </source>
</evidence>
<keyword evidence="2 7" id="KW-0813">Transport</keyword>
<dbReference type="InterPro" id="IPR036942">
    <property type="entry name" value="Beta-barrel_TonB_sf"/>
</dbReference>
<dbReference type="Pfam" id="PF13715">
    <property type="entry name" value="CarbopepD_reg_2"/>
    <property type="match status" value="1"/>
</dbReference>
<dbReference type="Pfam" id="PF07715">
    <property type="entry name" value="Plug"/>
    <property type="match status" value="1"/>
</dbReference>
<dbReference type="NCBIfam" id="TIGR04056">
    <property type="entry name" value="OMP_RagA_SusC"/>
    <property type="match status" value="1"/>
</dbReference>
<reference evidence="10 11" key="1">
    <citation type="submission" date="2019-11" db="EMBL/GenBank/DDBJ databases">
        <authorList>
            <person name="Zheng R.K."/>
            <person name="Sun C.M."/>
        </authorList>
    </citation>
    <scope>NUCLEOTIDE SEQUENCE [LARGE SCALE GENOMIC DNA]</scope>
    <source>
        <strain evidence="10 11">WC007</strain>
    </source>
</reference>
<dbReference type="InterPro" id="IPR008969">
    <property type="entry name" value="CarboxyPept-like_regulatory"/>
</dbReference>
<dbReference type="SUPFAM" id="SSF49464">
    <property type="entry name" value="Carboxypeptidase regulatory domain-like"/>
    <property type="match status" value="1"/>
</dbReference>
<feature type="domain" description="TonB-dependent receptor plug" evidence="9">
    <location>
        <begin position="114"/>
        <end position="233"/>
    </location>
</feature>
<evidence type="ECO:0000256" key="1">
    <source>
        <dbReference type="ARBA" id="ARBA00004571"/>
    </source>
</evidence>
<comment type="similarity">
    <text evidence="7">Belongs to the TonB-dependent receptor family.</text>
</comment>
<keyword evidence="6 7" id="KW-0998">Cell outer membrane</keyword>
<dbReference type="Gene3D" id="2.170.130.10">
    <property type="entry name" value="TonB-dependent receptor, plug domain"/>
    <property type="match status" value="1"/>
</dbReference>
<dbReference type="InterPro" id="IPR037066">
    <property type="entry name" value="Plug_dom_sf"/>
</dbReference>
<keyword evidence="4 7" id="KW-0812">Transmembrane</keyword>
<dbReference type="Gene3D" id="2.40.170.20">
    <property type="entry name" value="TonB-dependent receptor, beta-barrel domain"/>
    <property type="match status" value="1"/>
</dbReference>
<dbReference type="EMBL" id="CP046401">
    <property type="protein sequence ID" value="QGY44118.1"/>
    <property type="molecule type" value="Genomic_DNA"/>
</dbReference>
<evidence type="ECO:0000256" key="6">
    <source>
        <dbReference type="ARBA" id="ARBA00023237"/>
    </source>
</evidence>
<proteinExistence type="inferred from homology"/>
<keyword evidence="5 7" id="KW-0472">Membrane</keyword>
<evidence type="ECO:0000256" key="8">
    <source>
        <dbReference type="SAM" id="SignalP"/>
    </source>
</evidence>
<evidence type="ECO:0000256" key="7">
    <source>
        <dbReference type="PROSITE-ProRule" id="PRU01360"/>
    </source>
</evidence>
<dbReference type="RefSeq" id="WP_158865918.1">
    <property type="nucleotide sequence ID" value="NZ_CP046401.1"/>
</dbReference>
<keyword evidence="8" id="KW-0732">Signal</keyword>
<dbReference type="GO" id="GO:0009279">
    <property type="term" value="C:cell outer membrane"/>
    <property type="evidence" value="ECO:0007669"/>
    <property type="project" value="UniProtKB-SubCell"/>
</dbReference>
<dbReference type="PROSITE" id="PS52016">
    <property type="entry name" value="TONB_DEPENDENT_REC_3"/>
    <property type="match status" value="1"/>
</dbReference>
<keyword evidence="3 7" id="KW-1134">Transmembrane beta strand</keyword>
<gene>
    <name evidence="10" type="ORF">GM418_10745</name>
</gene>
<feature type="signal peptide" evidence="8">
    <location>
        <begin position="1"/>
        <end position="20"/>
    </location>
</feature>
<dbReference type="SUPFAM" id="SSF56935">
    <property type="entry name" value="Porins"/>
    <property type="match status" value="1"/>
</dbReference>
<sequence>MKKLLLIVMALFMGISSLFAQTKRVTGKVTSAEDNSPIPGVSVSVKGTTIGTITGIEGDYSLTVPNDAVLVFSFVGMKTAELPVTAGLEHNVQLEMEVMGVDEVMVVAYGTQKRRAVTNAVTKVNSAELEKMPVTSIENALSGQAAGLQINTGSRSGEANTIRIRGTSSISASSQPLFVIDGIPQGDYQMGYAGNNAQTSPLSTLNPNDIENIQVLKDASAAALYGSRASNGVIMITTKRGKSGKTQINLNYYSGFQEATNFMDALNGPEYTELFNEAYFNSTGVENILGNPENAIDTDWLDAVSRKGMISQYDFSANGGNERTQFYTGVSYRDEDGYTIGNDFQRINIRTNIDHEVSDFFKIGTNISVARTFNNRVSNNNSVASMSTSGILQYPNVPIYGDGSEMYGPEGTYYLGKGVNPNNNIAYNLLNEVDENIHEAITVRPQITTFGEFTFFDDFKFRSEWSLDYIDLSEKIFWGLNSGDGGGSNGVSQALSYRNTNWITTNTLSYDNVFDEKHQLSVIAGYSFQENRLEQSNVTGEQFPNNDLWTVNNAAEITNGGGSISQFAIESYFARLNYSYLDKYLLEVSLRRDGSSRFGADNRYANFPAVSLGWIVSDENFMQDMDWLSLAKIRASYGFTGNAEFLTSSTNPRYAVAANFPALGLYGGDLDGSDYGGNPGLSPTQLANPDLKWEQTAQLDLGVNLGLFKNRIDFEADYYYKKTTDLLLDVQIPASGGFTSIAKNLGELENKGWEFALNTRNFVGKFRWNTNFNISFNKNKITDLKGEIIENSISRAMEGQPIGVYYTVKFAGVNPDTGESMFYDLNGNKTTTYSNDYRQIVGDPNPDYIGGITNNFAWNNFDLSVQVQFVQGNDIYFDAGRFCANSMALYFNNLKDQLNRWQEPGDITDIPKAVLFDSTNRQHSSRFVEDGSFVRVKTVSLGYNIPTQLLTKVNIRSVRIYTTAYNFWTFTNYRGHDPEVSSEGTLNVGQGIDFFQAPPSKSLIFGLNIGF</sequence>
<comment type="subcellular location">
    <subcellularLocation>
        <location evidence="1 7">Cell outer membrane</location>
        <topology evidence="1 7">Multi-pass membrane protein</topology>
    </subcellularLocation>
</comment>
<dbReference type="Proteomes" id="UP000428260">
    <property type="component" value="Chromosome"/>
</dbReference>
<dbReference type="Gene3D" id="2.60.40.1120">
    <property type="entry name" value="Carboxypeptidase-like, regulatory domain"/>
    <property type="match status" value="1"/>
</dbReference>
<evidence type="ECO:0000256" key="4">
    <source>
        <dbReference type="ARBA" id="ARBA00022692"/>
    </source>
</evidence>
<protein>
    <submittedName>
        <fullName evidence="10">SusC/RagA family TonB-linked outer membrane protein</fullName>
    </submittedName>
</protein>
<evidence type="ECO:0000259" key="9">
    <source>
        <dbReference type="Pfam" id="PF07715"/>
    </source>
</evidence>
<dbReference type="KEGG" id="mcos:GM418_10745"/>
<evidence type="ECO:0000256" key="2">
    <source>
        <dbReference type="ARBA" id="ARBA00022448"/>
    </source>
</evidence>
<dbReference type="AlphaFoldDB" id="A0A6I6JSQ8"/>
<accession>A0A6I6JSQ8</accession>
<dbReference type="InterPro" id="IPR012910">
    <property type="entry name" value="Plug_dom"/>
</dbReference>
<organism evidence="10 11">
    <name type="scientific">Maribellus comscasis</name>
    <dbReference type="NCBI Taxonomy" id="2681766"/>
    <lineage>
        <taxon>Bacteria</taxon>
        <taxon>Pseudomonadati</taxon>
        <taxon>Bacteroidota</taxon>
        <taxon>Bacteroidia</taxon>
        <taxon>Marinilabiliales</taxon>
        <taxon>Prolixibacteraceae</taxon>
        <taxon>Maribellus</taxon>
    </lineage>
</organism>
<evidence type="ECO:0000313" key="11">
    <source>
        <dbReference type="Proteomes" id="UP000428260"/>
    </source>
</evidence>
<keyword evidence="11" id="KW-1185">Reference proteome</keyword>
<dbReference type="InterPro" id="IPR023997">
    <property type="entry name" value="TonB-dep_OMP_SusC/RagA_CS"/>
</dbReference>
<dbReference type="InterPro" id="IPR039426">
    <property type="entry name" value="TonB-dep_rcpt-like"/>
</dbReference>
<evidence type="ECO:0000313" key="10">
    <source>
        <dbReference type="EMBL" id="QGY44118.1"/>
    </source>
</evidence>